<accession>A0A2P2IHK6</accession>
<evidence type="ECO:0000313" key="1">
    <source>
        <dbReference type="EMBL" id="MBW80716.1"/>
    </source>
</evidence>
<name>A0A2P2IHK6_RHIMU</name>
<sequence length="56" mass="6398">MVIRLVLLCLYLSDYLILSSGSLNIMQFYAYGRLSVIQLSCSHSRLCHTEKFNLVA</sequence>
<organism evidence="1">
    <name type="scientific">Rhizophora mucronata</name>
    <name type="common">Asiatic mangrove</name>
    <dbReference type="NCBI Taxonomy" id="61149"/>
    <lineage>
        <taxon>Eukaryota</taxon>
        <taxon>Viridiplantae</taxon>
        <taxon>Streptophyta</taxon>
        <taxon>Embryophyta</taxon>
        <taxon>Tracheophyta</taxon>
        <taxon>Spermatophyta</taxon>
        <taxon>Magnoliopsida</taxon>
        <taxon>eudicotyledons</taxon>
        <taxon>Gunneridae</taxon>
        <taxon>Pentapetalae</taxon>
        <taxon>rosids</taxon>
        <taxon>fabids</taxon>
        <taxon>Malpighiales</taxon>
        <taxon>Rhizophoraceae</taxon>
        <taxon>Rhizophora</taxon>
    </lineage>
</organism>
<dbReference type="AlphaFoldDB" id="A0A2P2IHK6"/>
<proteinExistence type="predicted"/>
<dbReference type="EMBL" id="GGEC01000233">
    <property type="protein sequence ID" value="MBW80716.1"/>
    <property type="molecule type" value="Transcribed_RNA"/>
</dbReference>
<reference evidence="1" key="1">
    <citation type="submission" date="2018-02" db="EMBL/GenBank/DDBJ databases">
        <title>Rhizophora mucronata_Transcriptome.</title>
        <authorList>
            <person name="Meera S.P."/>
            <person name="Sreeshan A."/>
            <person name="Augustine A."/>
        </authorList>
    </citation>
    <scope>NUCLEOTIDE SEQUENCE</scope>
    <source>
        <tissue evidence="1">Leaf</tissue>
    </source>
</reference>
<protein>
    <submittedName>
        <fullName evidence="1">Uncharacterized protein</fullName>
    </submittedName>
</protein>